<comment type="similarity">
    <text evidence="1">Belongs to the CWC26 family.</text>
</comment>
<feature type="compositionally biased region" description="Basic and acidic residues" evidence="2">
    <location>
        <begin position="135"/>
        <end position="163"/>
    </location>
</feature>
<dbReference type="GO" id="GO:0000398">
    <property type="term" value="P:mRNA splicing, via spliceosome"/>
    <property type="evidence" value="ECO:0007669"/>
    <property type="project" value="TreeGrafter"/>
</dbReference>
<reference evidence="3" key="1">
    <citation type="submission" date="2014-05" db="EMBL/GenBank/DDBJ databases">
        <title>The transcriptome of the halophilic microalga Tetraselmis sp. GSL018 isolated from the Great Salt Lake, Utah.</title>
        <authorList>
            <person name="Jinkerson R.E."/>
            <person name="D'Adamo S."/>
            <person name="Posewitz M.C."/>
        </authorList>
    </citation>
    <scope>NUCLEOTIDE SEQUENCE</scope>
    <source>
        <strain evidence="3">GSL018</strain>
    </source>
</reference>
<dbReference type="PANTHER" id="PTHR31809:SF0">
    <property type="entry name" value="BUD13 HOMOLOG"/>
    <property type="match status" value="1"/>
</dbReference>
<dbReference type="EMBL" id="GBEZ01005447">
    <property type="protein sequence ID" value="JAC79863.1"/>
    <property type="molecule type" value="Transcribed_RNA"/>
</dbReference>
<dbReference type="GO" id="GO:0070274">
    <property type="term" value="C:RES complex"/>
    <property type="evidence" value="ECO:0007669"/>
    <property type="project" value="TreeGrafter"/>
</dbReference>
<feature type="region of interest" description="Disordered" evidence="2">
    <location>
        <begin position="248"/>
        <end position="267"/>
    </location>
</feature>
<dbReference type="GO" id="GO:0003723">
    <property type="term" value="F:RNA binding"/>
    <property type="evidence" value="ECO:0007669"/>
    <property type="project" value="TreeGrafter"/>
</dbReference>
<feature type="region of interest" description="Disordered" evidence="2">
    <location>
        <begin position="104"/>
        <end position="163"/>
    </location>
</feature>
<protein>
    <submittedName>
        <fullName evidence="3">Pre-mRNA-splicing factor CWC26</fullName>
    </submittedName>
</protein>
<dbReference type="InterPro" id="IPR051112">
    <property type="entry name" value="CWC26_splicing_factor"/>
</dbReference>
<accession>A0A061S6H5</accession>
<feature type="compositionally biased region" description="Basic and acidic residues" evidence="2">
    <location>
        <begin position="51"/>
        <end position="70"/>
    </location>
</feature>
<dbReference type="InterPro" id="IPR018609">
    <property type="entry name" value="Bud13"/>
</dbReference>
<evidence type="ECO:0000256" key="1">
    <source>
        <dbReference type="ARBA" id="ARBA00011069"/>
    </source>
</evidence>
<feature type="compositionally biased region" description="Polar residues" evidence="2">
    <location>
        <begin position="31"/>
        <end position="41"/>
    </location>
</feature>
<dbReference type="Pfam" id="PF09736">
    <property type="entry name" value="Bud13"/>
    <property type="match status" value="1"/>
</dbReference>
<gene>
    <name evidence="3" type="primary">BUD13</name>
    <name evidence="3" type="ORF">TSPGSL018_11668</name>
</gene>
<proteinExistence type="inferred from homology"/>
<name>A0A061S6H5_9CHLO</name>
<evidence type="ECO:0000256" key="2">
    <source>
        <dbReference type="SAM" id="MobiDB-lite"/>
    </source>
</evidence>
<feature type="compositionally biased region" description="Basic and acidic residues" evidence="2">
    <location>
        <begin position="104"/>
        <end position="116"/>
    </location>
</feature>
<evidence type="ECO:0000313" key="3">
    <source>
        <dbReference type="EMBL" id="JAC79863.1"/>
    </source>
</evidence>
<dbReference type="AlphaFoldDB" id="A0A061S6H5"/>
<sequence length="267" mass="30229">QAQGKRHGSPNLSAPRRGKSEPEPSADGRSASGTAQANMSDGTRAGMITGEKLKEELERKRLEAEQRFRGMDASVSGRGADTVYRDKSGKRYASRQEYLEALEKEKKEKASKHVTEAELEWGGGLKQKKQRQERRKAMEAEAAKPFARSRDDPDLDRAQREALRWGDPMAHLVTKRSLASTEVAPSLVNDANKKAMKKSGFIVPQEVPEHSWLRRNVGAPPNRYGIKPGRHWDGVDRSNGFENKMWKERQKQRAQDDEAFMWSQQDM</sequence>
<feature type="non-terminal residue" evidence="3">
    <location>
        <position position="1"/>
    </location>
</feature>
<feature type="region of interest" description="Disordered" evidence="2">
    <location>
        <begin position="214"/>
        <end position="237"/>
    </location>
</feature>
<dbReference type="GO" id="GO:0005684">
    <property type="term" value="C:U2-type spliceosomal complex"/>
    <property type="evidence" value="ECO:0007669"/>
    <property type="project" value="TreeGrafter"/>
</dbReference>
<dbReference type="PANTHER" id="PTHR31809">
    <property type="entry name" value="BUD13 HOMOLOG"/>
    <property type="match status" value="1"/>
</dbReference>
<organism evidence="3">
    <name type="scientific">Tetraselmis sp. GSL018</name>
    <dbReference type="NCBI Taxonomy" id="582737"/>
    <lineage>
        <taxon>Eukaryota</taxon>
        <taxon>Viridiplantae</taxon>
        <taxon>Chlorophyta</taxon>
        <taxon>core chlorophytes</taxon>
        <taxon>Chlorodendrophyceae</taxon>
        <taxon>Chlorodendrales</taxon>
        <taxon>Chlorodendraceae</taxon>
        <taxon>Tetraselmis</taxon>
    </lineage>
</organism>
<feature type="region of interest" description="Disordered" evidence="2">
    <location>
        <begin position="1"/>
        <end position="92"/>
    </location>
</feature>